<keyword evidence="2" id="KW-0472">Membrane</keyword>
<gene>
    <name evidence="3" type="ORF">SAMN05216381_2351</name>
</gene>
<name>A0A1G7NPJ3_9GAMM</name>
<evidence type="ECO:0000256" key="1">
    <source>
        <dbReference type="SAM" id="MobiDB-lite"/>
    </source>
</evidence>
<dbReference type="EMBL" id="FNBM01000004">
    <property type="protein sequence ID" value="SDF75200.1"/>
    <property type="molecule type" value="Genomic_DNA"/>
</dbReference>
<feature type="compositionally biased region" description="Polar residues" evidence="1">
    <location>
        <begin position="181"/>
        <end position="190"/>
    </location>
</feature>
<dbReference type="AlphaFoldDB" id="A0A1G7NPJ3"/>
<proteinExistence type="predicted"/>
<feature type="compositionally biased region" description="Low complexity" evidence="1">
    <location>
        <begin position="161"/>
        <end position="174"/>
    </location>
</feature>
<feature type="region of interest" description="Disordered" evidence="1">
    <location>
        <begin position="119"/>
        <end position="243"/>
    </location>
</feature>
<feature type="compositionally biased region" description="Basic and acidic residues" evidence="1">
    <location>
        <begin position="121"/>
        <end position="150"/>
    </location>
</feature>
<organism evidence="3 4">
    <name type="scientific">Phytopseudomonas seleniipraecipitans</name>
    <dbReference type="NCBI Taxonomy" id="640205"/>
    <lineage>
        <taxon>Bacteria</taxon>
        <taxon>Pseudomonadati</taxon>
        <taxon>Pseudomonadota</taxon>
        <taxon>Gammaproteobacteria</taxon>
        <taxon>Pseudomonadales</taxon>
        <taxon>Pseudomonadaceae</taxon>
        <taxon>Phytopseudomonas</taxon>
    </lineage>
</organism>
<keyword evidence="2" id="KW-1133">Transmembrane helix</keyword>
<keyword evidence="2" id="KW-0812">Transmembrane</keyword>
<accession>A0A1G7NPJ3</accession>
<evidence type="ECO:0000313" key="3">
    <source>
        <dbReference type="EMBL" id="SDF75200.1"/>
    </source>
</evidence>
<protein>
    <recommendedName>
        <fullName evidence="5">TspB protein</fullName>
    </recommendedName>
</protein>
<sequence>MGQMETCVDKCIVVVDASSSDPVATYKKPGDISKTYWWVTGIFSGEECAASDGTDNNPPAPTESASDSECTPTTTTDDGSQVSTCTETKVEVDNQGCVAKGGSVGSVNGVMQCVAANKGPKANETKTTTKTETTTKPDGSKTEKTTKTTEQKNCSGAGACSSNTTTNVNNSTTNADGTKGGESSSCTGANCTGDGKGDGSGSGDGKGEGDGEGEGEEEGEGPPGPEGTLKQGEGGDFSEGITEWDQRITDVRADLDQKLGEYSSLFKGVFDLDLGTGGGSLPCENIPISFGTTTTNLRFCLADYSDPLSYLRYALLLGAAALAAVIILRG</sequence>
<reference evidence="3 4" key="1">
    <citation type="submission" date="2016-10" db="EMBL/GenBank/DDBJ databases">
        <authorList>
            <person name="de Groot N.N."/>
        </authorList>
    </citation>
    <scope>NUCLEOTIDE SEQUENCE [LARGE SCALE GENOMIC DNA]</scope>
    <source>
        <strain evidence="3 4">LMG 25475</strain>
    </source>
</reference>
<dbReference type="STRING" id="640205.SAMN05216381_2351"/>
<evidence type="ECO:0008006" key="5">
    <source>
        <dbReference type="Google" id="ProtNLM"/>
    </source>
</evidence>
<feature type="transmembrane region" description="Helical" evidence="2">
    <location>
        <begin position="310"/>
        <end position="328"/>
    </location>
</feature>
<feature type="region of interest" description="Disordered" evidence="1">
    <location>
        <begin position="49"/>
        <end position="82"/>
    </location>
</feature>
<feature type="compositionally biased region" description="Polar residues" evidence="1">
    <location>
        <begin position="53"/>
        <end position="82"/>
    </location>
</feature>
<evidence type="ECO:0000256" key="2">
    <source>
        <dbReference type="SAM" id="Phobius"/>
    </source>
</evidence>
<feature type="compositionally biased region" description="Acidic residues" evidence="1">
    <location>
        <begin position="210"/>
        <end position="220"/>
    </location>
</feature>
<evidence type="ECO:0000313" key="4">
    <source>
        <dbReference type="Proteomes" id="UP000243378"/>
    </source>
</evidence>
<dbReference type="Proteomes" id="UP000243378">
    <property type="component" value="Unassembled WGS sequence"/>
</dbReference>